<evidence type="ECO:0000256" key="1">
    <source>
        <dbReference type="SAM" id="MobiDB-lite"/>
    </source>
</evidence>
<feature type="compositionally biased region" description="Low complexity" evidence="1">
    <location>
        <begin position="1"/>
        <end position="20"/>
    </location>
</feature>
<comment type="caution">
    <text evidence="2">The sequence shown here is derived from an EMBL/GenBank/DDBJ whole genome shotgun (WGS) entry which is preliminary data.</text>
</comment>
<organism evidence="2 3">
    <name type="scientific">Amycolatopsis jiangsuensis</name>
    <dbReference type="NCBI Taxonomy" id="1181879"/>
    <lineage>
        <taxon>Bacteria</taxon>
        <taxon>Bacillati</taxon>
        <taxon>Actinomycetota</taxon>
        <taxon>Actinomycetes</taxon>
        <taxon>Pseudonocardiales</taxon>
        <taxon>Pseudonocardiaceae</taxon>
        <taxon>Amycolatopsis</taxon>
    </lineage>
</organism>
<name>A0A840J1U0_9PSEU</name>
<dbReference type="AlphaFoldDB" id="A0A840J1U0"/>
<accession>A0A840J1U0</accession>
<feature type="region of interest" description="Disordered" evidence="1">
    <location>
        <begin position="1"/>
        <end position="30"/>
    </location>
</feature>
<dbReference type="Proteomes" id="UP000581769">
    <property type="component" value="Unassembled WGS sequence"/>
</dbReference>
<gene>
    <name evidence="2" type="ORF">BJY18_004853</name>
</gene>
<proteinExistence type="predicted"/>
<evidence type="ECO:0000313" key="3">
    <source>
        <dbReference type="Proteomes" id="UP000581769"/>
    </source>
</evidence>
<reference evidence="2 3" key="1">
    <citation type="submission" date="2020-08" db="EMBL/GenBank/DDBJ databases">
        <title>Sequencing the genomes of 1000 actinobacteria strains.</title>
        <authorList>
            <person name="Klenk H.-P."/>
        </authorList>
    </citation>
    <scope>NUCLEOTIDE SEQUENCE [LARGE SCALE GENOMIC DNA]</scope>
    <source>
        <strain evidence="2 3">DSM 45859</strain>
    </source>
</reference>
<protein>
    <submittedName>
        <fullName evidence="2">Uncharacterized protein</fullName>
    </submittedName>
</protein>
<dbReference type="EMBL" id="JACHMG010000001">
    <property type="protein sequence ID" value="MBB4687368.1"/>
    <property type="molecule type" value="Genomic_DNA"/>
</dbReference>
<sequence>MRTAAARALVGGSAAGRSAANGGGVEGPPVNGIVARRLPVNGGTMLPPPLNGDAAGRPSVGGVAVSR</sequence>
<evidence type="ECO:0000313" key="2">
    <source>
        <dbReference type="EMBL" id="MBB4687368.1"/>
    </source>
</evidence>
<feature type="region of interest" description="Disordered" evidence="1">
    <location>
        <begin position="44"/>
        <end position="67"/>
    </location>
</feature>
<keyword evidence="3" id="KW-1185">Reference proteome</keyword>